<dbReference type="Pfam" id="PF05938">
    <property type="entry name" value="Self-incomp_S1"/>
    <property type="match status" value="1"/>
</dbReference>
<reference evidence="7 8" key="1">
    <citation type="submission" date="2023-12" db="EMBL/GenBank/DDBJ databases">
        <title>A high-quality genome assembly for Dillenia turbinata (Dilleniales).</title>
        <authorList>
            <person name="Chanderbali A."/>
        </authorList>
    </citation>
    <scope>NUCLEOTIDE SEQUENCE [LARGE SCALE GENOMIC DNA]</scope>
    <source>
        <strain evidence="7">LSX21</strain>
        <tissue evidence="7">Leaf</tissue>
    </source>
</reference>
<dbReference type="InterPro" id="IPR010264">
    <property type="entry name" value="Self-incomp_S1"/>
</dbReference>
<keyword evidence="8" id="KW-1185">Reference proteome</keyword>
<evidence type="ECO:0000313" key="8">
    <source>
        <dbReference type="Proteomes" id="UP001370490"/>
    </source>
</evidence>
<evidence type="ECO:0000313" key="7">
    <source>
        <dbReference type="EMBL" id="KAK6911155.1"/>
    </source>
</evidence>
<comment type="similarity">
    <text evidence="2">Belongs to the plant self-incompatibility (S1) protein family.</text>
</comment>
<accession>A0AAN8U979</accession>
<feature type="chain" id="PRO_5043054865" evidence="6">
    <location>
        <begin position="25"/>
        <end position="144"/>
    </location>
</feature>
<keyword evidence="4" id="KW-0964">Secreted</keyword>
<evidence type="ECO:0000256" key="2">
    <source>
        <dbReference type="ARBA" id="ARBA00005581"/>
    </source>
</evidence>
<evidence type="ECO:0000256" key="6">
    <source>
        <dbReference type="SAM" id="SignalP"/>
    </source>
</evidence>
<organism evidence="7 8">
    <name type="scientific">Dillenia turbinata</name>
    <dbReference type="NCBI Taxonomy" id="194707"/>
    <lineage>
        <taxon>Eukaryota</taxon>
        <taxon>Viridiplantae</taxon>
        <taxon>Streptophyta</taxon>
        <taxon>Embryophyta</taxon>
        <taxon>Tracheophyta</taxon>
        <taxon>Spermatophyta</taxon>
        <taxon>Magnoliopsida</taxon>
        <taxon>eudicotyledons</taxon>
        <taxon>Gunneridae</taxon>
        <taxon>Pentapetalae</taxon>
        <taxon>Dilleniales</taxon>
        <taxon>Dilleniaceae</taxon>
        <taxon>Dillenia</taxon>
    </lineage>
</organism>
<dbReference type="AlphaFoldDB" id="A0AAN8U979"/>
<dbReference type="EMBL" id="JBAMMX010000028">
    <property type="protein sequence ID" value="KAK6911155.1"/>
    <property type="molecule type" value="Genomic_DNA"/>
</dbReference>
<sequence length="144" mass="17734">MYPYISKKGCVFCLFLLFLNECKANRRVYVNIENHLPAKVDIHWHLNGAFSRKIIFFQRTYFRCSFKWADEPKYYHIYVQKRDHNRCLECWWRIHESGPCMMDWGDRNYHCYEWDKFEMLAQNSTRDPRVQSILLSFLLTKQMN</sequence>
<dbReference type="GO" id="GO:0005576">
    <property type="term" value="C:extracellular region"/>
    <property type="evidence" value="ECO:0007669"/>
    <property type="project" value="UniProtKB-SubCell"/>
</dbReference>
<evidence type="ECO:0000256" key="3">
    <source>
        <dbReference type="ARBA" id="ARBA00022471"/>
    </source>
</evidence>
<keyword evidence="5 6" id="KW-0732">Signal</keyword>
<proteinExistence type="inferred from homology"/>
<evidence type="ECO:0000256" key="1">
    <source>
        <dbReference type="ARBA" id="ARBA00004613"/>
    </source>
</evidence>
<keyword evidence="3" id="KW-0713">Self-incompatibility</keyword>
<comment type="subcellular location">
    <subcellularLocation>
        <location evidence="1">Secreted</location>
    </subcellularLocation>
</comment>
<name>A0AAN8U979_9MAGN</name>
<feature type="signal peptide" evidence="6">
    <location>
        <begin position="1"/>
        <end position="24"/>
    </location>
</feature>
<dbReference type="Proteomes" id="UP001370490">
    <property type="component" value="Unassembled WGS sequence"/>
</dbReference>
<comment type="caution">
    <text evidence="7">The sequence shown here is derived from an EMBL/GenBank/DDBJ whole genome shotgun (WGS) entry which is preliminary data.</text>
</comment>
<dbReference type="GO" id="GO:0060320">
    <property type="term" value="P:rejection of self pollen"/>
    <property type="evidence" value="ECO:0007669"/>
    <property type="project" value="UniProtKB-KW"/>
</dbReference>
<evidence type="ECO:0000256" key="5">
    <source>
        <dbReference type="ARBA" id="ARBA00022729"/>
    </source>
</evidence>
<evidence type="ECO:0000256" key="4">
    <source>
        <dbReference type="ARBA" id="ARBA00022525"/>
    </source>
</evidence>
<protein>
    <submittedName>
        <fullName evidence="7">Plant self-incompatibility S1</fullName>
    </submittedName>
</protein>
<gene>
    <name evidence="7" type="ORF">RJ641_023248</name>
</gene>